<dbReference type="Pfam" id="PF09011">
    <property type="entry name" value="HMG_box_2"/>
    <property type="match status" value="1"/>
</dbReference>
<feature type="region of interest" description="Disordered" evidence="2">
    <location>
        <begin position="42"/>
        <end position="74"/>
    </location>
</feature>
<evidence type="ECO:0000256" key="1">
    <source>
        <dbReference type="PROSITE-ProRule" id="PRU00267"/>
    </source>
</evidence>
<keyword evidence="1" id="KW-0238">DNA-binding</keyword>
<dbReference type="AlphaFoldDB" id="G8YLH4"/>
<dbReference type="GO" id="GO:0005634">
    <property type="term" value="C:nucleus"/>
    <property type="evidence" value="ECO:0007669"/>
    <property type="project" value="UniProtKB-UniRule"/>
</dbReference>
<name>G8YLH4_PICSO</name>
<feature type="compositionally biased region" description="Basic and acidic residues" evidence="2">
    <location>
        <begin position="47"/>
        <end position="57"/>
    </location>
</feature>
<dbReference type="InParanoid" id="G8YLH4"/>
<dbReference type="Proteomes" id="UP000005222">
    <property type="component" value="Chromosome F"/>
</dbReference>
<dbReference type="HOGENOM" id="CLU_088293_0_0_1"/>
<sequence>MLINRVINRVALPSPMVSVRFLSVSRQSLLGGSQLLAAVARGSKQSAADKKKAEEAKKKLKKLHSKLSKEKSALSQLKKKYAEASKKEKQKIKQLETKEKQKLLDAKKKAKQQESIAKKKEQELIKKATKPFRRLSAYNLFVKERLGDGGLADAASSWNALSTDEKNGYQQKADAFNAKALEIVTPKPKAPPSSYAKFIKEMYVNDGREFKDINKDLAAKWKVMSSDEKSKYEPSSAQRDEYKAKLKAWTDSRIKAFREHKDLF</sequence>
<feature type="DNA-binding region" description="HMG box" evidence="1">
    <location>
        <begin position="188"/>
        <end position="250"/>
    </location>
</feature>
<dbReference type="PROSITE" id="PS50118">
    <property type="entry name" value="HMG_BOX_2"/>
    <property type="match status" value="1"/>
</dbReference>
<evidence type="ECO:0000256" key="2">
    <source>
        <dbReference type="SAM" id="MobiDB-lite"/>
    </source>
</evidence>
<gene>
    <name evidence="4" type="primary">Piso0_001698</name>
    <name evidence="4" type="ORF">GNLVRS01_PISO0F12105g</name>
</gene>
<keyword evidence="1" id="KW-0539">Nucleus</keyword>
<evidence type="ECO:0000313" key="4">
    <source>
        <dbReference type="EMBL" id="CCE88908.1"/>
    </source>
</evidence>
<proteinExistence type="predicted"/>
<evidence type="ECO:0000259" key="3">
    <source>
        <dbReference type="PROSITE" id="PS50118"/>
    </source>
</evidence>
<dbReference type="eggNOG" id="ENOG502RQ0U">
    <property type="taxonomic scope" value="Eukaryota"/>
</dbReference>
<dbReference type="STRING" id="559304.G8YLH4"/>
<dbReference type="Gene3D" id="1.10.30.10">
    <property type="entry name" value="High mobility group box domain"/>
    <property type="match status" value="1"/>
</dbReference>
<reference evidence="4 5" key="1">
    <citation type="journal article" date="2012" name="G3 (Bethesda)">
        <title>Pichia sorbitophila, an interspecies yeast hybrid reveals early steps of genome resolution following polyploidization.</title>
        <authorList>
            <person name="Leh Louis V."/>
            <person name="Despons L."/>
            <person name="Friedrich A."/>
            <person name="Martin T."/>
            <person name="Durrens P."/>
            <person name="Casaregola S."/>
            <person name="Neuveglise C."/>
            <person name="Fairhead C."/>
            <person name="Marck C."/>
            <person name="Cruz J.A."/>
            <person name="Straub M.L."/>
            <person name="Kugler V."/>
            <person name="Sacerdot C."/>
            <person name="Uzunov Z."/>
            <person name="Thierry A."/>
            <person name="Weiss S."/>
            <person name="Bleykasten C."/>
            <person name="De Montigny J."/>
            <person name="Jacques N."/>
            <person name="Jung P."/>
            <person name="Lemaire M."/>
            <person name="Mallet S."/>
            <person name="Morel G."/>
            <person name="Richard G.F."/>
            <person name="Sarkar A."/>
            <person name="Savel G."/>
            <person name="Schacherer J."/>
            <person name="Seret M.L."/>
            <person name="Talla E."/>
            <person name="Samson G."/>
            <person name="Jubin C."/>
            <person name="Poulain J."/>
            <person name="Vacherie B."/>
            <person name="Barbe V."/>
            <person name="Pelletier E."/>
            <person name="Sherman D.J."/>
            <person name="Westhof E."/>
            <person name="Weissenbach J."/>
            <person name="Baret P.V."/>
            <person name="Wincker P."/>
            <person name="Gaillardin C."/>
            <person name="Dujon B."/>
            <person name="Souciet J.L."/>
        </authorList>
    </citation>
    <scope>NUCLEOTIDE SEQUENCE [LARGE SCALE GENOMIC DNA]</scope>
    <source>
        <strain evidence="5">ATCC MYA-4447 / BCRC 22081 / CBS 7064 / NBRC 10061 / NRRL Y-12695</strain>
    </source>
</reference>
<dbReference type="InterPro" id="IPR036910">
    <property type="entry name" value="HMG_box_dom_sf"/>
</dbReference>
<protein>
    <submittedName>
        <fullName evidence="4">Piso0_001698 protein</fullName>
    </submittedName>
</protein>
<dbReference type="OMA" id="VQENYIR"/>
<dbReference type="GO" id="GO:0003677">
    <property type="term" value="F:DNA binding"/>
    <property type="evidence" value="ECO:0007669"/>
    <property type="project" value="UniProtKB-UniRule"/>
</dbReference>
<evidence type="ECO:0000313" key="5">
    <source>
        <dbReference type="Proteomes" id="UP000005222"/>
    </source>
</evidence>
<dbReference type="SMART" id="SM00398">
    <property type="entry name" value="HMG"/>
    <property type="match status" value="2"/>
</dbReference>
<keyword evidence="5" id="KW-1185">Reference proteome</keyword>
<dbReference type="InterPro" id="IPR009071">
    <property type="entry name" value="HMG_box_dom"/>
</dbReference>
<dbReference type="OrthoDB" id="4026410at2759"/>
<organism evidence="4 5">
    <name type="scientific">Pichia sorbitophila (strain ATCC MYA-4447 / BCRC 22081 / CBS 7064 / NBRC 10061 / NRRL Y-12695)</name>
    <name type="common">Hybrid yeast</name>
    <dbReference type="NCBI Taxonomy" id="559304"/>
    <lineage>
        <taxon>Eukaryota</taxon>
        <taxon>Fungi</taxon>
        <taxon>Dikarya</taxon>
        <taxon>Ascomycota</taxon>
        <taxon>Saccharomycotina</taxon>
        <taxon>Pichiomycetes</taxon>
        <taxon>Debaryomycetaceae</taxon>
        <taxon>Millerozyma</taxon>
    </lineage>
</organism>
<dbReference type="SUPFAM" id="SSF47095">
    <property type="entry name" value="HMG-box"/>
    <property type="match status" value="2"/>
</dbReference>
<dbReference type="EMBL" id="FO082054">
    <property type="protein sequence ID" value="CCE88908.1"/>
    <property type="molecule type" value="Genomic_DNA"/>
</dbReference>
<accession>G8YLH4</accession>
<feature type="domain" description="HMG box" evidence="3">
    <location>
        <begin position="188"/>
        <end position="250"/>
    </location>
</feature>